<protein>
    <recommendedName>
        <fullName evidence="1">HMA domain-containing protein</fullName>
    </recommendedName>
</protein>
<evidence type="ECO:0000259" key="1">
    <source>
        <dbReference type="PROSITE" id="PS50846"/>
    </source>
</evidence>
<dbReference type="CDD" id="cd00371">
    <property type="entry name" value="HMA"/>
    <property type="match status" value="1"/>
</dbReference>
<dbReference type="Pfam" id="PF00403">
    <property type="entry name" value="HMA"/>
    <property type="match status" value="1"/>
</dbReference>
<evidence type="ECO:0000313" key="3">
    <source>
        <dbReference type="Proteomes" id="UP001143372"/>
    </source>
</evidence>
<keyword evidence="3" id="KW-1185">Reference proteome</keyword>
<dbReference type="EMBL" id="BSFI01000007">
    <property type="protein sequence ID" value="GLK67687.1"/>
    <property type="molecule type" value="Genomic_DNA"/>
</dbReference>
<accession>A0A9W6IZT1</accession>
<dbReference type="Gene3D" id="3.30.70.100">
    <property type="match status" value="1"/>
</dbReference>
<organism evidence="2 3">
    <name type="scientific">Hansschlegelia plantiphila</name>
    <dbReference type="NCBI Taxonomy" id="374655"/>
    <lineage>
        <taxon>Bacteria</taxon>
        <taxon>Pseudomonadati</taxon>
        <taxon>Pseudomonadota</taxon>
        <taxon>Alphaproteobacteria</taxon>
        <taxon>Hyphomicrobiales</taxon>
        <taxon>Methylopilaceae</taxon>
        <taxon>Hansschlegelia</taxon>
    </lineage>
</organism>
<dbReference type="GO" id="GO:0046872">
    <property type="term" value="F:metal ion binding"/>
    <property type="evidence" value="ECO:0007669"/>
    <property type="project" value="InterPro"/>
</dbReference>
<dbReference type="PROSITE" id="PS50846">
    <property type="entry name" value="HMA_2"/>
    <property type="match status" value="1"/>
</dbReference>
<sequence length="66" mass="6663">MVTLEVSGMVCEGCARSVARAIEADDPSAKVTVSRAAGRVEIETTLSPEQAAAAVNGAGYEARPAA</sequence>
<gene>
    <name evidence="2" type="ORF">GCM10008179_13250</name>
</gene>
<dbReference type="Proteomes" id="UP001143372">
    <property type="component" value="Unassembled WGS sequence"/>
</dbReference>
<feature type="domain" description="HMA" evidence="1">
    <location>
        <begin position="1"/>
        <end position="63"/>
    </location>
</feature>
<dbReference type="RefSeq" id="WP_271167941.1">
    <property type="nucleotide sequence ID" value="NZ_BSFI01000007.1"/>
</dbReference>
<dbReference type="SUPFAM" id="SSF55008">
    <property type="entry name" value="HMA, heavy metal-associated domain"/>
    <property type="match status" value="1"/>
</dbReference>
<dbReference type="InterPro" id="IPR036163">
    <property type="entry name" value="HMA_dom_sf"/>
</dbReference>
<dbReference type="InterPro" id="IPR006121">
    <property type="entry name" value="HMA_dom"/>
</dbReference>
<comment type="caution">
    <text evidence="2">The sequence shown here is derived from an EMBL/GenBank/DDBJ whole genome shotgun (WGS) entry which is preliminary data.</text>
</comment>
<dbReference type="AlphaFoldDB" id="A0A9W6IZT1"/>
<proteinExistence type="predicted"/>
<name>A0A9W6IZT1_9HYPH</name>
<reference evidence="2" key="1">
    <citation type="journal article" date="2014" name="Int. J. Syst. Evol. Microbiol.">
        <title>Complete genome sequence of Corynebacterium casei LMG S-19264T (=DSM 44701T), isolated from a smear-ripened cheese.</title>
        <authorList>
            <consortium name="US DOE Joint Genome Institute (JGI-PGF)"/>
            <person name="Walter F."/>
            <person name="Albersmeier A."/>
            <person name="Kalinowski J."/>
            <person name="Ruckert C."/>
        </authorList>
    </citation>
    <scope>NUCLEOTIDE SEQUENCE</scope>
    <source>
        <strain evidence="2">VKM B-2347</strain>
    </source>
</reference>
<evidence type="ECO:0000313" key="2">
    <source>
        <dbReference type="EMBL" id="GLK67687.1"/>
    </source>
</evidence>
<reference evidence="2" key="2">
    <citation type="submission" date="2023-01" db="EMBL/GenBank/DDBJ databases">
        <authorList>
            <person name="Sun Q."/>
            <person name="Evtushenko L."/>
        </authorList>
    </citation>
    <scope>NUCLEOTIDE SEQUENCE</scope>
    <source>
        <strain evidence="2">VKM B-2347</strain>
    </source>
</reference>